<dbReference type="PANTHER" id="PTHR35889:SF3">
    <property type="entry name" value="F-BOX DOMAIN-CONTAINING PROTEIN"/>
    <property type="match status" value="1"/>
</dbReference>
<dbReference type="GO" id="GO:0020037">
    <property type="term" value="F:heme binding"/>
    <property type="evidence" value="ECO:0007669"/>
    <property type="project" value="InterPro"/>
</dbReference>
<dbReference type="SUPFAM" id="SSF46626">
    <property type="entry name" value="Cytochrome c"/>
    <property type="match status" value="1"/>
</dbReference>
<protein>
    <recommendedName>
        <fullName evidence="6">Cytochrome c domain-containing protein</fullName>
    </recommendedName>
</protein>
<feature type="domain" description="Cytochrome c" evidence="6">
    <location>
        <begin position="29"/>
        <end position="132"/>
    </location>
</feature>
<dbReference type="GO" id="GO:0046872">
    <property type="term" value="F:metal ion binding"/>
    <property type="evidence" value="ECO:0007669"/>
    <property type="project" value="UniProtKB-KW"/>
</dbReference>
<dbReference type="InterPro" id="IPR022655">
    <property type="entry name" value="DUF1553"/>
</dbReference>
<feature type="chain" id="PRO_5015418621" description="Cytochrome c domain-containing protein" evidence="5">
    <location>
        <begin position="30"/>
        <end position="942"/>
    </location>
</feature>
<name>A0A2S8G0G4_9BACT</name>
<accession>A0A2S8G0G4</accession>
<dbReference type="Proteomes" id="UP000238322">
    <property type="component" value="Unassembled WGS sequence"/>
</dbReference>
<keyword evidence="5" id="KW-0732">Signal</keyword>
<evidence type="ECO:0000259" key="6">
    <source>
        <dbReference type="PROSITE" id="PS51007"/>
    </source>
</evidence>
<feature type="signal peptide" evidence="5">
    <location>
        <begin position="1"/>
        <end position="29"/>
    </location>
</feature>
<dbReference type="InterPro" id="IPR011444">
    <property type="entry name" value="DUF1549"/>
</dbReference>
<dbReference type="GO" id="GO:0009055">
    <property type="term" value="F:electron transfer activity"/>
    <property type="evidence" value="ECO:0007669"/>
    <property type="project" value="InterPro"/>
</dbReference>
<evidence type="ECO:0000256" key="3">
    <source>
        <dbReference type="ARBA" id="ARBA00023004"/>
    </source>
</evidence>
<dbReference type="AlphaFoldDB" id="A0A2S8G0G4"/>
<evidence type="ECO:0000313" key="8">
    <source>
        <dbReference type="Proteomes" id="UP000238322"/>
    </source>
</evidence>
<proteinExistence type="predicted"/>
<dbReference type="Pfam" id="PF07583">
    <property type="entry name" value="PSCyt2"/>
    <property type="match status" value="1"/>
</dbReference>
<evidence type="ECO:0000313" key="7">
    <source>
        <dbReference type="EMBL" id="PQO37634.1"/>
    </source>
</evidence>
<evidence type="ECO:0000256" key="5">
    <source>
        <dbReference type="SAM" id="SignalP"/>
    </source>
</evidence>
<dbReference type="PROSITE" id="PS51007">
    <property type="entry name" value="CYTC"/>
    <property type="match status" value="1"/>
</dbReference>
<evidence type="ECO:0000256" key="2">
    <source>
        <dbReference type="ARBA" id="ARBA00022723"/>
    </source>
</evidence>
<dbReference type="PANTHER" id="PTHR35889">
    <property type="entry name" value="CYCLOINULO-OLIGOSACCHARIDE FRUCTANOTRANSFERASE-RELATED"/>
    <property type="match status" value="1"/>
</dbReference>
<dbReference type="EMBL" id="PUHY01000005">
    <property type="protein sequence ID" value="PQO37634.1"/>
    <property type="molecule type" value="Genomic_DNA"/>
</dbReference>
<dbReference type="InterPro" id="IPR009056">
    <property type="entry name" value="Cyt_c-like_dom"/>
</dbReference>
<keyword evidence="1 4" id="KW-0349">Heme</keyword>
<gene>
    <name evidence="7" type="ORF">C5Y83_06725</name>
</gene>
<dbReference type="Pfam" id="PF07635">
    <property type="entry name" value="PSCyt1"/>
    <property type="match status" value="1"/>
</dbReference>
<dbReference type="Pfam" id="PF07587">
    <property type="entry name" value="PSD1"/>
    <property type="match status" value="1"/>
</dbReference>
<sequence length="942" mass="105568">MTVTVRALLAHGSCLGLFLLASFPYAISAAETDGEVLFVRRIAPLLSEKCLACHGQNEDEIEGGLDLRSAEATHAGGDSGEPCLVPGKPDESPLLLAVKRDDDSWSAMPPKEAEQLSPQQIAWLQQWIAAGAPWPQEARIKEIEESYADKWSAEDGITVETTGALSEEWANRKYKPEALWAYQPVVKPEPPQVEATTPIDAFLQTKLPAGLSVAPRADRATLIRRATFDLLGLPPTPDEIDAFVNDPDSESKAFAKVIERLLASPHYGERMAQHWLDVARYADTSGFANDYERGNAWRYRDYVIRSFNQDKPYDLFVREQIAGDEMRPDDSEGIIATGFLRMGPWELTGMEVPRIARQRFLDDVTNSVGETFLAHSLQCARCHDHKFDPVPTHDYYAIQAVFATTQLAERKAPFLDVENIDGFDEKRFLDQRRREYRETLDQLNTKQLVAALEWYAEQGIDSLEWNKAVAAKKSFDGARKVLMQHRIPEEEIPPKGVGFTVADFGNDRVATKGLQRLSWEEERYEPYALAVYTGRSPDIKAIYQPQRMPKQPLQHGELEQSCILIGGDPFASGPEVSPGILSVLSSVPHGDIPDSIEGRRYKFAQWVASPANPLTTRAIVNRIWLWHMGQPIAGNPNNFGGTGKRPTHPQLLDWLAATFVEEGWSIKSMHRRIMNSDAYCRSCQHPAPQKVAEQDPLATSYAAFQPRRLTAAEIRDAMLHATGELNPQMGGIPNRPEINLEVALQPRQVMGTFAAAWTPNPLAVDRHRRSIYALKVRGLPDPFREVFNAPAPDFSCEMRTASTVTPQVFALFNGQASYSRALALAHRVLEEGHQGEAAINRLFRLAYGRSAADGERRLCLQHWQQMEAVENKREVIPADRPLVVRRDAIEENTGEPFSFDETLYAYQEFVPDLQPSDVDVKTRALADVCLAVLNSNEFVYVY</sequence>
<dbReference type="OrthoDB" id="127107at2"/>
<evidence type="ECO:0000256" key="4">
    <source>
        <dbReference type="PROSITE-ProRule" id="PRU00433"/>
    </source>
</evidence>
<keyword evidence="2 4" id="KW-0479">Metal-binding</keyword>
<organism evidence="7 8">
    <name type="scientific">Blastopirellula marina</name>
    <dbReference type="NCBI Taxonomy" id="124"/>
    <lineage>
        <taxon>Bacteria</taxon>
        <taxon>Pseudomonadati</taxon>
        <taxon>Planctomycetota</taxon>
        <taxon>Planctomycetia</taxon>
        <taxon>Pirellulales</taxon>
        <taxon>Pirellulaceae</taxon>
        <taxon>Blastopirellula</taxon>
    </lineage>
</organism>
<keyword evidence="3 4" id="KW-0408">Iron</keyword>
<comment type="caution">
    <text evidence="7">The sequence shown here is derived from an EMBL/GenBank/DDBJ whole genome shotgun (WGS) entry which is preliminary data.</text>
</comment>
<dbReference type="InterPro" id="IPR011429">
    <property type="entry name" value="Cyt_c_Planctomycete-type"/>
</dbReference>
<evidence type="ECO:0000256" key="1">
    <source>
        <dbReference type="ARBA" id="ARBA00022617"/>
    </source>
</evidence>
<dbReference type="InterPro" id="IPR036909">
    <property type="entry name" value="Cyt_c-like_dom_sf"/>
</dbReference>
<reference evidence="7 8" key="1">
    <citation type="submission" date="2018-02" db="EMBL/GenBank/DDBJ databases">
        <title>Comparative genomes isolates from brazilian mangrove.</title>
        <authorList>
            <person name="Araujo J.E."/>
            <person name="Taketani R.G."/>
            <person name="Silva M.C.P."/>
            <person name="Loureco M.V."/>
            <person name="Andreote F.D."/>
        </authorList>
    </citation>
    <scope>NUCLEOTIDE SEQUENCE [LARGE SCALE GENOMIC DNA]</scope>
    <source>
        <strain evidence="7 8">Hex-1 MGV</strain>
    </source>
</reference>